<evidence type="ECO:0000313" key="2">
    <source>
        <dbReference type="EMBL" id="JAD30692.1"/>
    </source>
</evidence>
<keyword evidence="1" id="KW-0472">Membrane</keyword>
<accession>A0A0A8Z760</accession>
<evidence type="ECO:0000256" key="1">
    <source>
        <dbReference type="SAM" id="Phobius"/>
    </source>
</evidence>
<reference evidence="2" key="1">
    <citation type="submission" date="2014-09" db="EMBL/GenBank/DDBJ databases">
        <authorList>
            <person name="Magalhaes I.L.F."/>
            <person name="Oliveira U."/>
            <person name="Santos F.R."/>
            <person name="Vidigal T.H.D.A."/>
            <person name="Brescovit A.D."/>
            <person name="Santos A.J."/>
        </authorList>
    </citation>
    <scope>NUCLEOTIDE SEQUENCE</scope>
    <source>
        <tissue evidence="2">Shoot tissue taken approximately 20 cm above the soil surface</tissue>
    </source>
</reference>
<reference evidence="2" key="2">
    <citation type="journal article" date="2015" name="Data Brief">
        <title>Shoot transcriptome of the giant reed, Arundo donax.</title>
        <authorList>
            <person name="Barrero R.A."/>
            <person name="Guerrero F.D."/>
            <person name="Moolhuijzen P."/>
            <person name="Goolsby J.A."/>
            <person name="Tidwell J."/>
            <person name="Bellgard S.E."/>
            <person name="Bellgard M.I."/>
        </authorList>
    </citation>
    <scope>NUCLEOTIDE SEQUENCE</scope>
    <source>
        <tissue evidence="2">Shoot tissue taken approximately 20 cm above the soil surface</tissue>
    </source>
</reference>
<name>A0A0A8Z760_ARUDO</name>
<dbReference type="EMBL" id="GBRH01267203">
    <property type="protein sequence ID" value="JAD30692.1"/>
    <property type="molecule type" value="Transcribed_RNA"/>
</dbReference>
<protein>
    <submittedName>
        <fullName evidence="2">Uncharacterized protein</fullName>
    </submittedName>
</protein>
<proteinExistence type="predicted"/>
<keyword evidence="1" id="KW-0812">Transmembrane</keyword>
<feature type="transmembrane region" description="Helical" evidence="1">
    <location>
        <begin position="18"/>
        <end position="39"/>
    </location>
</feature>
<sequence>MEFYQIKYLLQPIEISNIFLSMIQIEYVAFMITNAVYSYKCCKKNMMVKIINRLVGII</sequence>
<dbReference type="AlphaFoldDB" id="A0A0A8Z760"/>
<organism evidence="2">
    <name type="scientific">Arundo donax</name>
    <name type="common">Giant reed</name>
    <name type="synonym">Donax arundinaceus</name>
    <dbReference type="NCBI Taxonomy" id="35708"/>
    <lineage>
        <taxon>Eukaryota</taxon>
        <taxon>Viridiplantae</taxon>
        <taxon>Streptophyta</taxon>
        <taxon>Embryophyta</taxon>
        <taxon>Tracheophyta</taxon>
        <taxon>Spermatophyta</taxon>
        <taxon>Magnoliopsida</taxon>
        <taxon>Liliopsida</taxon>
        <taxon>Poales</taxon>
        <taxon>Poaceae</taxon>
        <taxon>PACMAD clade</taxon>
        <taxon>Arundinoideae</taxon>
        <taxon>Arundineae</taxon>
        <taxon>Arundo</taxon>
    </lineage>
</organism>
<keyword evidence="1" id="KW-1133">Transmembrane helix</keyword>